<gene>
    <name evidence="1" type="ORF">B296_00007373</name>
</gene>
<dbReference type="Proteomes" id="UP000287651">
    <property type="component" value="Unassembled WGS sequence"/>
</dbReference>
<accession>A0A426ZLJ8</accession>
<organism evidence="1 2">
    <name type="scientific">Ensete ventricosum</name>
    <name type="common">Abyssinian banana</name>
    <name type="synonym">Musa ensete</name>
    <dbReference type="NCBI Taxonomy" id="4639"/>
    <lineage>
        <taxon>Eukaryota</taxon>
        <taxon>Viridiplantae</taxon>
        <taxon>Streptophyta</taxon>
        <taxon>Embryophyta</taxon>
        <taxon>Tracheophyta</taxon>
        <taxon>Spermatophyta</taxon>
        <taxon>Magnoliopsida</taxon>
        <taxon>Liliopsida</taxon>
        <taxon>Zingiberales</taxon>
        <taxon>Musaceae</taxon>
        <taxon>Ensete</taxon>
    </lineage>
</organism>
<dbReference type="AlphaFoldDB" id="A0A426ZLJ8"/>
<comment type="caution">
    <text evidence="1">The sequence shown here is derived from an EMBL/GenBank/DDBJ whole genome shotgun (WGS) entry which is preliminary data.</text>
</comment>
<reference evidence="1 2" key="1">
    <citation type="journal article" date="2014" name="Agronomy (Basel)">
        <title>A Draft Genome Sequence for Ensete ventricosum, the Drought-Tolerant Tree Against Hunger.</title>
        <authorList>
            <person name="Harrison J."/>
            <person name="Moore K.A."/>
            <person name="Paszkiewicz K."/>
            <person name="Jones T."/>
            <person name="Grant M."/>
            <person name="Ambacheew D."/>
            <person name="Muzemil S."/>
            <person name="Studholme D.J."/>
        </authorList>
    </citation>
    <scope>NUCLEOTIDE SEQUENCE [LARGE SCALE GENOMIC DNA]</scope>
</reference>
<proteinExistence type="predicted"/>
<protein>
    <submittedName>
        <fullName evidence="1">Uncharacterized protein</fullName>
    </submittedName>
</protein>
<name>A0A426ZLJ8_ENSVE</name>
<dbReference type="EMBL" id="AMZH03006047">
    <property type="protein sequence ID" value="RRT64805.1"/>
    <property type="molecule type" value="Genomic_DNA"/>
</dbReference>
<sequence length="203" mass="22136">MDLGSTLGIGPRIGRWVGAHREFARRFAEGFGKLAKNTPGDCWRKIVRLTAVESRGCRIAGVRLGTPTLLGALLTLIQSQSHLIGKLVRNTPGDRRRKIVRLTARMPKAIGSVGVLNCFELNAKDASDFISLLLKSKLQPNNGPRSSLSIGPGFGRCSGFRREFARRFAGGIMKLAGNTLGDHWGEDQKTCRKYAGGYQIGRS</sequence>
<evidence type="ECO:0000313" key="1">
    <source>
        <dbReference type="EMBL" id="RRT64805.1"/>
    </source>
</evidence>
<evidence type="ECO:0000313" key="2">
    <source>
        <dbReference type="Proteomes" id="UP000287651"/>
    </source>
</evidence>